<dbReference type="AlphaFoldDB" id="C2G328"/>
<dbReference type="HOGENOM" id="CLU_3258007_0_0_10"/>
<evidence type="ECO:0000313" key="1">
    <source>
        <dbReference type="EMBL" id="EEI90397.1"/>
    </source>
</evidence>
<accession>C2G328</accession>
<dbReference type="EMBL" id="ACHB01000091">
    <property type="protein sequence ID" value="EEI90397.1"/>
    <property type="molecule type" value="Genomic_DNA"/>
</dbReference>
<reference evidence="1 2" key="1">
    <citation type="submission" date="2009-01" db="EMBL/GenBank/DDBJ databases">
        <authorList>
            <person name="Qin X."/>
            <person name="Bachman B."/>
            <person name="Battles P."/>
            <person name="Bell A."/>
            <person name="Bess C."/>
            <person name="Bickham C."/>
            <person name="Chaboub L."/>
            <person name="Chen D."/>
            <person name="Coyle M."/>
            <person name="Deiros D.R."/>
            <person name="Dinh H."/>
            <person name="Forbes L."/>
            <person name="Fowler G."/>
            <person name="Francisco L."/>
            <person name="Fu Q."/>
            <person name="Gubbala S."/>
            <person name="Hale W."/>
            <person name="Han Y."/>
            <person name="Hemphill L."/>
            <person name="Highlander S.K."/>
            <person name="Hirani K."/>
            <person name="Hogues M."/>
            <person name="Jackson L."/>
            <person name="Jakkamsetti A."/>
            <person name="Javaid M."/>
            <person name="Jiang H."/>
            <person name="Korchina V."/>
            <person name="Kovar C."/>
            <person name="Lara F."/>
            <person name="Lee S."/>
            <person name="Mata R."/>
            <person name="Mathew T."/>
            <person name="Moen C."/>
            <person name="Morales K."/>
            <person name="Munidasa M."/>
            <person name="Nazareth L."/>
            <person name="Ngo R."/>
            <person name="Nguyen L."/>
            <person name="Okwuonu G."/>
            <person name="Ongeri F."/>
            <person name="Patil S."/>
            <person name="Petrosino J."/>
            <person name="Pham C."/>
            <person name="Pham P."/>
            <person name="Pu L.-L."/>
            <person name="Puazo M."/>
            <person name="Raj R."/>
            <person name="Reid J."/>
            <person name="Rouhana J."/>
            <person name="Saada N."/>
            <person name="Shang Y."/>
            <person name="Simmons D."/>
            <person name="Thornton R."/>
            <person name="Warren J."/>
            <person name="Weissenberger G."/>
            <person name="Zhang J."/>
            <person name="Zhang L."/>
            <person name="Zhou C."/>
            <person name="Zhu D."/>
            <person name="Muzny D."/>
            <person name="Worley K."/>
            <person name="Gibbs R."/>
        </authorList>
    </citation>
    <scope>NUCLEOTIDE SEQUENCE [LARGE SCALE GENOMIC DNA]</scope>
    <source>
        <strain evidence="1 2">ATCC 33300</strain>
    </source>
</reference>
<dbReference type="Proteomes" id="UP000006241">
    <property type="component" value="Unassembled WGS sequence"/>
</dbReference>
<proteinExistence type="predicted"/>
<gene>
    <name evidence="1" type="ORF">HMPREF0765_3984</name>
</gene>
<organism evidence="1 2">
    <name type="scientific">Sphingobacterium spiritivorum ATCC 33300</name>
    <dbReference type="NCBI Taxonomy" id="525372"/>
    <lineage>
        <taxon>Bacteria</taxon>
        <taxon>Pseudomonadati</taxon>
        <taxon>Bacteroidota</taxon>
        <taxon>Sphingobacteriia</taxon>
        <taxon>Sphingobacteriales</taxon>
        <taxon>Sphingobacteriaceae</taxon>
        <taxon>Sphingobacterium</taxon>
    </lineage>
</organism>
<sequence>MKEYSRVFNIHQPYLWLFKSMKTNSLFMLNSSFINIGDILDN</sequence>
<evidence type="ECO:0000313" key="2">
    <source>
        <dbReference type="Proteomes" id="UP000006241"/>
    </source>
</evidence>
<comment type="caution">
    <text evidence="1">The sequence shown here is derived from an EMBL/GenBank/DDBJ whole genome shotgun (WGS) entry which is preliminary data.</text>
</comment>
<protein>
    <submittedName>
        <fullName evidence="1">Uncharacterized protein</fullName>
    </submittedName>
</protein>
<name>C2G328_SPHSI</name>